<name>A0A1H1HPW0_9ACTN</name>
<dbReference type="InterPro" id="IPR013783">
    <property type="entry name" value="Ig-like_fold"/>
</dbReference>
<protein>
    <submittedName>
        <fullName evidence="5">Uncharacterized lipoprotein YddW, UPF0748 family</fullName>
    </submittedName>
</protein>
<evidence type="ECO:0000313" key="5">
    <source>
        <dbReference type="EMBL" id="SDR27106.1"/>
    </source>
</evidence>
<dbReference type="OrthoDB" id="9773203at2"/>
<dbReference type="Pfam" id="PF02638">
    <property type="entry name" value="GHL10"/>
    <property type="match status" value="1"/>
</dbReference>
<keyword evidence="6" id="KW-1185">Reference proteome</keyword>
<evidence type="ECO:0000256" key="2">
    <source>
        <dbReference type="SAM" id="MobiDB-lite"/>
    </source>
</evidence>
<dbReference type="PANTHER" id="PTHR43405:SF1">
    <property type="entry name" value="GLYCOSYL HYDROLASE DIGH"/>
    <property type="match status" value="1"/>
</dbReference>
<dbReference type="InterPro" id="IPR052177">
    <property type="entry name" value="Divisome_Glycosyl_Hydrolase"/>
</dbReference>
<dbReference type="RefSeq" id="WP_093261959.1">
    <property type="nucleotide sequence ID" value="NZ_FNKK01000002.1"/>
</dbReference>
<dbReference type="InterPro" id="IPR003790">
    <property type="entry name" value="GHL10"/>
</dbReference>
<dbReference type="PROSITE" id="PS51318">
    <property type="entry name" value="TAT"/>
    <property type="match status" value="1"/>
</dbReference>
<feature type="chain" id="PRO_5038411880" evidence="3">
    <location>
        <begin position="30"/>
        <end position="545"/>
    </location>
</feature>
<keyword evidence="1 3" id="KW-0732">Signal</keyword>
<dbReference type="Gene3D" id="2.60.40.10">
    <property type="entry name" value="Immunoglobulins"/>
    <property type="match status" value="1"/>
</dbReference>
<evidence type="ECO:0000256" key="3">
    <source>
        <dbReference type="SAM" id="SignalP"/>
    </source>
</evidence>
<feature type="compositionally biased region" description="Basic and acidic residues" evidence="2">
    <location>
        <begin position="39"/>
        <end position="48"/>
    </location>
</feature>
<feature type="region of interest" description="Disordered" evidence="2">
    <location>
        <begin position="39"/>
        <end position="77"/>
    </location>
</feature>
<dbReference type="Proteomes" id="UP000217103">
    <property type="component" value="Unassembled WGS sequence"/>
</dbReference>
<dbReference type="Gene3D" id="3.20.20.80">
    <property type="entry name" value="Glycosidases"/>
    <property type="match status" value="1"/>
</dbReference>
<gene>
    <name evidence="5" type="ORF">SAMN04489764_4650</name>
</gene>
<keyword evidence="5" id="KW-0449">Lipoprotein</keyword>
<dbReference type="SUPFAM" id="SSF51445">
    <property type="entry name" value="(Trans)glycosidases"/>
    <property type="match status" value="1"/>
</dbReference>
<evidence type="ECO:0000313" key="6">
    <source>
        <dbReference type="Proteomes" id="UP000217103"/>
    </source>
</evidence>
<feature type="signal peptide" evidence="3">
    <location>
        <begin position="1"/>
        <end position="29"/>
    </location>
</feature>
<dbReference type="InterPro" id="IPR017853">
    <property type="entry name" value="GH"/>
</dbReference>
<proteinExistence type="predicted"/>
<organism evidence="5 6">
    <name type="scientific">Thermostaphylospora chromogena</name>
    <dbReference type="NCBI Taxonomy" id="35622"/>
    <lineage>
        <taxon>Bacteria</taxon>
        <taxon>Bacillati</taxon>
        <taxon>Actinomycetota</taxon>
        <taxon>Actinomycetes</taxon>
        <taxon>Streptosporangiales</taxon>
        <taxon>Thermomonosporaceae</taxon>
        <taxon>Thermostaphylospora</taxon>
    </lineage>
</organism>
<dbReference type="STRING" id="35622.SAMN04489764_4650"/>
<sequence>MRTGQRQTHSPRKALLAATAVAVATTTVAYLFGPGARADEKGAAKRSTDGATARVAAETGSESASPTAAADCTTDPARPKRQLRGVWIATVQNIDWPTRAGQSPARQRADYIRILDAAVKRRLNAVFVQIRPAGDALYASPYEPWSRFLTGKVGKDPGWDPLPFLIEEAHKRGLEFHAWFNPYRAAYDDNVSRLPKNHPARRHPAWTVKHEGRLYYNPGLPQVRDHVVKIVTDVVKRYDVDGVHFDDYFYPYPGRGERFDDRAAYKKYGKGKNLAAWRRENVNTLIAQVDEAVHQIKPHVKFGISPFGIWRNASQDPKGSRTNGMSGYDAIHADALAWIRDGTVDYILPQLYWPRGFKAADYSVLAPWWAKQVKGTDVHLYIGQALYLVGSKNNAQWTKPGELPAHLTLNRKYPQIRGDAYFSAKQLLSNPLKVWNRIVKQHYSRPALLPLIKERGGEAPAPPSGLAVSADGTLTWQASEGARAYAVYRVDGKPGKCATADARNLVAVVPGGTRFAAKTSGTYLVTSLDRLHNESEPARITVKLD</sequence>
<accession>A0A1H1HPW0</accession>
<dbReference type="PANTHER" id="PTHR43405">
    <property type="entry name" value="GLYCOSYL HYDROLASE DIGH"/>
    <property type="match status" value="1"/>
</dbReference>
<dbReference type="EMBL" id="FNKK01000002">
    <property type="protein sequence ID" value="SDR27106.1"/>
    <property type="molecule type" value="Genomic_DNA"/>
</dbReference>
<evidence type="ECO:0000259" key="4">
    <source>
        <dbReference type="Pfam" id="PF02638"/>
    </source>
</evidence>
<feature type="domain" description="Glycosyl hydrolase-like 10" evidence="4">
    <location>
        <begin position="82"/>
        <end position="398"/>
    </location>
</feature>
<dbReference type="InterPro" id="IPR006311">
    <property type="entry name" value="TAT_signal"/>
</dbReference>
<evidence type="ECO:0000256" key="1">
    <source>
        <dbReference type="ARBA" id="ARBA00022729"/>
    </source>
</evidence>
<feature type="compositionally biased region" description="Low complexity" evidence="2">
    <location>
        <begin position="63"/>
        <end position="76"/>
    </location>
</feature>
<dbReference type="GO" id="GO:0005975">
    <property type="term" value="P:carbohydrate metabolic process"/>
    <property type="evidence" value="ECO:0007669"/>
    <property type="project" value="UniProtKB-ARBA"/>
</dbReference>
<reference evidence="5 6" key="1">
    <citation type="submission" date="2016-10" db="EMBL/GenBank/DDBJ databases">
        <authorList>
            <person name="de Groot N.N."/>
        </authorList>
    </citation>
    <scope>NUCLEOTIDE SEQUENCE [LARGE SCALE GENOMIC DNA]</scope>
    <source>
        <strain evidence="5 6">DSM 43794</strain>
    </source>
</reference>
<dbReference type="AlphaFoldDB" id="A0A1H1HPW0"/>